<dbReference type="CDD" id="cd16295">
    <property type="entry name" value="TTHA0252-CPSF-like_MBL-fold"/>
    <property type="match status" value="1"/>
</dbReference>
<dbReference type="Pfam" id="PF07521">
    <property type="entry name" value="RMMBL"/>
    <property type="match status" value="1"/>
</dbReference>
<dbReference type="SMART" id="SM00849">
    <property type="entry name" value="Lactamase_B"/>
    <property type="match status" value="1"/>
</dbReference>
<sequence>MNITFHGAARNVTGSKHLIRLKDDTSILLDCGMFQGMGEQSEDLNEHFGFNPKKVDYMILSHAHIDHCGLIPRLVAEGFNGPIFCTSATMDLARILLMDSAHIQMQDVAYSNKHRARKGQPLLEPLYTDEQAMTALRLFKIVEYNQEHEITPRVKFKFTDAGHILGSAAVHVSILEDGKLTNITFSGDVGRYDDMLLNDPQTFDQADYILLESTYGDSLHKDLGPIEDALLEIIKQTCEVKKGKVIIPAFSVGRTQELLYALNALELRGVLPDLPYYVDSPLSQKATEVLMNHPEVYNKDVKEVLKTDPNPFGFKGLRFIQSTEESIALNNDVRPCVIISSSGMAEAGRVKHHIKNNINSDKNTILMVGYCEPNSLGGHLLAGDHEVYIYGELYKVNAEVKSIRSMSAHGDYEDLLHFLACQDPALVKKIFLVHGEYEVQQHFSEKLKAKGFNHIEIPYQHQRIELD</sequence>
<dbReference type="PANTHER" id="PTHR11203:SF37">
    <property type="entry name" value="INTEGRATOR COMPLEX SUBUNIT 11"/>
    <property type="match status" value="1"/>
</dbReference>
<dbReference type="Pfam" id="PF10996">
    <property type="entry name" value="Beta-Casp"/>
    <property type="match status" value="1"/>
</dbReference>
<name>A0A1G7AYP1_9SPHI</name>
<dbReference type="InterPro" id="IPR050698">
    <property type="entry name" value="MBL"/>
</dbReference>
<reference evidence="4 5" key="1">
    <citation type="submission" date="2016-10" db="EMBL/GenBank/DDBJ databases">
        <authorList>
            <person name="de Groot N.N."/>
        </authorList>
    </citation>
    <scope>NUCLEOTIDE SEQUENCE [LARGE SCALE GENOMIC DNA]</scope>
    <source>
        <strain evidence="4 5">47C3B</strain>
    </source>
</reference>
<keyword evidence="1" id="KW-0378">Hydrolase</keyword>
<dbReference type="Gene3D" id="3.40.50.10890">
    <property type="match status" value="1"/>
</dbReference>
<dbReference type="SUPFAM" id="SSF56281">
    <property type="entry name" value="Metallo-hydrolase/oxidoreductase"/>
    <property type="match status" value="1"/>
</dbReference>
<dbReference type="SMART" id="SM01027">
    <property type="entry name" value="Beta-Casp"/>
    <property type="match status" value="1"/>
</dbReference>
<evidence type="ECO:0000259" key="3">
    <source>
        <dbReference type="SMART" id="SM01027"/>
    </source>
</evidence>
<dbReference type="GO" id="GO:0004521">
    <property type="term" value="F:RNA endonuclease activity"/>
    <property type="evidence" value="ECO:0007669"/>
    <property type="project" value="TreeGrafter"/>
</dbReference>
<dbReference type="OrthoDB" id="9803916at2"/>
<proteinExistence type="predicted"/>
<dbReference type="EMBL" id="FNAI01000004">
    <property type="protein sequence ID" value="SDE20004.1"/>
    <property type="molecule type" value="Genomic_DNA"/>
</dbReference>
<organism evidence="4 5">
    <name type="scientific">Mucilaginibacter pineti</name>
    <dbReference type="NCBI Taxonomy" id="1391627"/>
    <lineage>
        <taxon>Bacteria</taxon>
        <taxon>Pseudomonadati</taxon>
        <taxon>Bacteroidota</taxon>
        <taxon>Sphingobacteriia</taxon>
        <taxon>Sphingobacteriales</taxon>
        <taxon>Sphingobacteriaceae</taxon>
        <taxon>Mucilaginibacter</taxon>
    </lineage>
</organism>
<dbReference type="InterPro" id="IPR036866">
    <property type="entry name" value="RibonucZ/Hydroxyglut_hydro"/>
</dbReference>
<accession>A0A1G7AYP1</accession>
<dbReference type="InterPro" id="IPR011108">
    <property type="entry name" value="RMMBL"/>
</dbReference>
<dbReference type="PANTHER" id="PTHR11203">
    <property type="entry name" value="CLEAVAGE AND POLYADENYLATION SPECIFICITY FACTOR FAMILY MEMBER"/>
    <property type="match status" value="1"/>
</dbReference>
<gene>
    <name evidence="4" type="ORF">SAMN05216464_104315</name>
</gene>
<dbReference type="RefSeq" id="WP_091149515.1">
    <property type="nucleotide sequence ID" value="NZ_FNAI01000004.1"/>
</dbReference>
<dbReference type="Proteomes" id="UP000199072">
    <property type="component" value="Unassembled WGS sequence"/>
</dbReference>
<dbReference type="STRING" id="1391627.SAMN05216464_104315"/>
<dbReference type="InterPro" id="IPR022712">
    <property type="entry name" value="Beta_Casp"/>
</dbReference>
<dbReference type="Pfam" id="PF00753">
    <property type="entry name" value="Lactamase_B"/>
    <property type="match status" value="1"/>
</dbReference>
<keyword evidence="5" id="KW-1185">Reference proteome</keyword>
<dbReference type="GO" id="GO:0016787">
    <property type="term" value="F:hydrolase activity"/>
    <property type="evidence" value="ECO:0007669"/>
    <property type="project" value="UniProtKB-KW"/>
</dbReference>
<protein>
    <submittedName>
        <fullName evidence="4">Metallo-beta-lactamase family protein</fullName>
    </submittedName>
</protein>
<evidence type="ECO:0000259" key="2">
    <source>
        <dbReference type="SMART" id="SM00849"/>
    </source>
</evidence>
<feature type="domain" description="Beta-Casp" evidence="3">
    <location>
        <begin position="255"/>
        <end position="380"/>
    </location>
</feature>
<evidence type="ECO:0000313" key="4">
    <source>
        <dbReference type="EMBL" id="SDE20004.1"/>
    </source>
</evidence>
<dbReference type="InterPro" id="IPR001279">
    <property type="entry name" value="Metallo-B-lactamas"/>
</dbReference>
<dbReference type="AlphaFoldDB" id="A0A1G7AYP1"/>
<dbReference type="Gene3D" id="3.60.15.10">
    <property type="entry name" value="Ribonuclease Z/Hydroxyacylglutathione hydrolase-like"/>
    <property type="match status" value="1"/>
</dbReference>
<feature type="domain" description="Metallo-beta-lactamase" evidence="2">
    <location>
        <begin position="13"/>
        <end position="234"/>
    </location>
</feature>
<evidence type="ECO:0000313" key="5">
    <source>
        <dbReference type="Proteomes" id="UP000199072"/>
    </source>
</evidence>
<evidence type="ECO:0000256" key="1">
    <source>
        <dbReference type="ARBA" id="ARBA00022801"/>
    </source>
</evidence>